<dbReference type="Proteomes" id="UP000307943">
    <property type="component" value="Unassembled WGS sequence"/>
</dbReference>
<protein>
    <submittedName>
        <fullName evidence="1">DUF177 domain-containing protein</fullName>
    </submittedName>
</protein>
<dbReference type="OrthoDB" id="9790372at2"/>
<name>A0A5C4T791_9BACL</name>
<comment type="caution">
    <text evidence="1">The sequence shown here is derived from an EMBL/GenBank/DDBJ whole genome shotgun (WGS) entry which is preliminary data.</text>
</comment>
<dbReference type="EMBL" id="VDCQ01000031">
    <property type="protein sequence ID" value="TNJ64247.1"/>
    <property type="molecule type" value="Genomic_DNA"/>
</dbReference>
<dbReference type="AlphaFoldDB" id="A0A5C4T791"/>
<gene>
    <name evidence="1" type="ORF">FE784_20875</name>
</gene>
<keyword evidence="2" id="KW-1185">Reference proteome</keyword>
<accession>A0A5C4T791</accession>
<organism evidence="1 2">
    <name type="scientific">Paenibacillus hemerocallicola</name>
    <dbReference type="NCBI Taxonomy" id="1172614"/>
    <lineage>
        <taxon>Bacteria</taxon>
        <taxon>Bacillati</taxon>
        <taxon>Bacillota</taxon>
        <taxon>Bacilli</taxon>
        <taxon>Bacillales</taxon>
        <taxon>Paenibacillaceae</taxon>
        <taxon>Paenibacillus</taxon>
    </lineage>
</organism>
<dbReference type="Pfam" id="PF02620">
    <property type="entry name" value="YceD"/>
    <property type="match status" value="1"/>
</dbReference>
<evidence type="ECO:0000313" key="2">
    <source>
        <dbReference type="Proteomes" id="UP000307943"/>
    </source>
</evidence>
<sequence length="240" mass="27056">MEMINVAVMQRIVFDNNSDRFQWKNSLSVIVSHYCFAGKSLPHILYHAVKMLTKQEQNRYNSLCLFGVINMHLNIRDLASHSGQVRHAEDMDVGHLFQGESDVTRVEPLRVDVRAMTDSGIVDVSGTMTLLAEFVCSRCLTQYGQRLSIPFRERFTRDKGRSDADEDDLHVINEDVVDLTPYVEESVLLGLPYIPVCTPECKGLNPETGANLNIDPAALPEARIDPRLAVLQQLLDKGKE</sequence>
<reference evidence="1 2" key="1">
    <citation type="submission" date="2019-05" db="EMBL/GenBank/DDBJ databases">
        <title>We sequenced the genome of Paenibacillus hemerocallicola KCTC 33185 for further insight into its adaptation and study the phylogeny of Paenibacillus.</title>
        <authorList>
            <person name="Narsing Rao M.P."/>
        </authorList>
    </citation>
    <scope>NUCLEOTIDE SEQUENCE [LARGE SCALE GENOMIC DNA]</scope>
    <source>
        <strain evidence="1 2">KCTC 33185</strain>
    </source>
</reference>
<evidence type="ECO:0000313" key="1">
    <source>
        <dbReference type="EMBL" id="TNJ64247.1"/>
    </source>
</evidence>
<proteinExistence type="predicted"/>
<dbReference type="InterPro" id="IPR003772">
    <property type="entry name" value="YceD"/>
</dbReference>